<evidence type="ECO:0000313" key="1">
    <source>
        <dbReference type="EMBL" id="CAH2096873.1"/>
    </source>
</evidence>
<proteinExistence type="predicted"/>
<gene>
    <name evidence="1" type="ORF">EEDITHA_LOCUS12160</name>
</gene>
<reference evidence="1" key="1">
    <citation type="submission" date="2022-03" db="EMBL/GenBank/DDBJ databases">
        <authorList>
            <person name="Tunstrom K."/>
        </authorList>
    </citation>
    <scope>NUCLEOTIDE SEQUENCE</scope>
</reference>
<comment type="caution">
    <text evidence="1">The sequence shown here is derived from an EMBL/GenBank/DDBJ whole genome shotgun (WGS) entry which is preliminary data.</text>
</comment>
<evidence type="ECO:0000313" key="2">
    <source>
        <dbReference type="Proteomes" id="UP001153954"/>
    </source>
</evidence>
<dbReference type="InterPro" id="IPR052055">
    <property type="entry name" value="Hepadnavirus_pol/RT"/>
</dbReference>
<keyword evidence="2" id="KW-1185">Reference proteome</keyword>
<dbReference type="AlphaFoldDB" id="A0AAU9UFU3"/>
<organism evidence="1 2">
    <name type="scientific">Euphydryas editha</name>
    <name type="common">Edith's checkerspot</name>
    <dbReference type="NCBI Taxonomy" id="104508"/>
    <lineage>
        <taxon>Eukaryota</taxon>
        <taxon>Metazoa</taxon>
        <taxon>Ecdysozoa</taxon>
        <taxon>Arthropoda</taxon>
        <taxon>Hexapoda</taxon>
        <taxon>Insecta</taxon>
        <taxon>Pterygota</taxon>
        <taxon>Neoptera</taxon>
        <taxon>Endopterygota</taxon>
        <taxon>Lepidoptera</taxon>
        <taxon>Glossata</taxon>
        <taxon>Ditrysia</taxon>
        <taxon>Papilionoidea</taxon>
        <taxon>Nymphalidae</taxon>
        <taxon>Nymphalinae</taxon>
        <taxon>Euphydryas</taxon>
    </lineage>
</organism>
<dbReference type="Proteomes" id="UP001153954">
    <property type="component" value="Unassembled WGS sequence"/>
</dbReference>
<dbReference type="CDD" id="cd09275">
    <property type="entry name" value="RNase_HI_RT_DIRS1"/>
    <property type="match status" value="1"/>
</dbReference>
<dbReference type="PANTHER" id="PTHR33050:SF7">
    <property type="entry name" value="RIBONUCLEASE H"/>
    <property type="match status" value="1"/>
</dbReference>
<protein>
    <submittedName>
        <fullName evidence="1">Uncharacterized protein</fullName>
    </submittedName>
</protein>
<dbReference type="EMBL" id="CAKOGL010000017">
    <property type="protein sequence ID" value="CAH2096873.1"/>
    <property type="molecule type" value="Genomic_DNA"/>
</dbReference>
<name>A0AAU9UFU3_EUPED</name>
<dbReference type="PANTHER" id="PTHR33050">
    <property type="entry name" value="REVERSE TRANSCRIPTASE DOMAIN-CONTAINING PROTEIN"/>
    <property type="match status" value="1"/>
</dbReference>
<sequence>MGGIQFPHLNKLRKQLWQWCENGNIWLFVSYINTKDNVDADKESRRINPDIELSLSNVTYQNIVRALGELDIDLFAFRTNTKCKTYVSWHPDPDASCVDAFTINWHNINFYAFPPFTLILRCLQKIVNDEACGILVFPL</sequence>
<accession>A0AAU9UFU3</accession>